<evidence type="ECO:0000313" key="1">
    <source>
        <dbReference type="EMBL" id="PUZ38567.1"/>
    </source>
</evidence>
<dbReference type="AlphaFoldDB" id="A0A2T7C5H1"/>
<evidence type="ECO:0000313" key="2">
    <source>
        <dbReference type="Proteomes" id="UP000244336"/>
    </source>
</evidence>
<accession>A0A2T7C5H1</accession>
<dbReference type="OrthoDB" id="689135at2759"/>
<proteinExistence type="predicted"/>
<reference evidence="1 2" key="1">
    <citation type="submission" date="2018-04" db="EMBL/GenBank/DDBJ databases">
        <title>WGS assembly of Panicum hallii var. hallii HAL2.</title>
        <authorList>
            <person name="Lovell J."/>
            <person name="Jenkins J."/>
            <person name="Lowry D."/>
            <person name="Mamidi S."/>
            <person name="Sreedasyam A."/>
            <person name="Weng X."/>
            <person name="Barry K."/>
            <person name="Bonette J."/>
            <person name="Campitelli B."/>
            <person name="Daum C."/>
            <person name="Gordon S."/>
            <person name="Gould B."/>
            <person name="Lipzen A."/>
            <person name="MacQueen A."/>
            <person name="Palacio-Mejia J."/>
            <person name="Plott C."/>
            <person name="Shakirov E."/>
            <person name="Shu S."/>
            <person name="Yoshinaga Y."/>
            <person name="Zane M."/>
            <person name="Rokhsar D."/>
            <person name="Grimwood J."/>
            <person name="Schmutz J."/>
            <person name="Juenger T."/>
        </authorList>
    </citation>
    <scope>NUCLEOTIDE SEQUENCE [LARGE SCALE GENOMIC DNA]</scope>
    <source>
        <strain evidence="2">cv. HAL2</strain>
    </source>
</reference>
<gene>
    <name evidence="1" type="ORF">GQ55_9G207700</name>
</gene>
<sequence length="99" mass="11404">MDPAEVPTGIDPRSACRLEITVNSYFTVRDSRKEYNRGRLVRFIVDSEEYSIIDLEKDINSEFKWGSDQQANFWVLTEGSLTCKLVSDAQFLDSCSNRE</sequence>
<keyword evidence="2" id="KW-1185">Reference proteome</keyword>
<protein>
    <submittedName>
        <fullName evidence="1">Uncharacterized protein</fullName>
    </submittedName>
</protein>
<dbReference type="EMBL" id="CM009757">
    <property type="protein sequence ID" value="PUZ38567.1"/>
    <property type="molecule type" value="Genomic_DNA"/>
</dbReference>
<name>A0A2T7C5H1_9POAL</name>
<organism evidence="1 2">
    <name type="scientific">Panicum hallii var. hallii</name>
    <dbReference type="NCBI Taxonomy" id="1504633"/>
    <lineage>
        <taxon>Eukaryota</taxon>
        <taxon>Viridiplantae</taxon>
        <taxon>Streptophyta</taxon>
        <taxon>Embryophyta</taxon>
        <taxon>Tracheophyta</taxon>
        <taxon>Spermatophyta</taxon>
        <taxon>Magnoliopsida</taxon>
        <taxon>Liliopsida</taxon>
        <taxon>Poales</taxon>
        <taxon>Poaceae</taxon>
        <taxon>PACMAD clade</taxon>
        <taxon>Panicoideae</taxon>
        <taxon>Panicodae</taxon>
        <taxon>Paniceae</taxon>
        <taxon>Panicinae</taxon>
        <taxon>Panicum</taxon>
        <taxon>Panicum sect. Panicum</taxon>
    </lineage>
</organism>
<dbReference type="Proteomes" id="UP000244336">
    <property type="component" value="Chromosome 9"/>
</dbReference>
<dbReference type="Gramene" id="PUZ38567">
    <property type="protein sequence ID" value="PUZ38567"/>
    <property type="gene ID" value="GQ55_9G207700"/>
</dbReference>